<organism evidence="1">
    <name type="scientific">marine sediment metagenome</name>
    <dbReference type="NCBI Taxonomy" id="412755"/>
    <lineage>
        <taxon>unclassified sequences</taxon>
        <taxon>metagenomes</taxon>
        <taxon>ecological metagenomes</taxon>
    </lineage>
</organism>
<comment type="caution">
    <text evidence="1">The sequence shown here is derived from an EMBL/GenBank/DDBJ whole genome shotgun (WGS) entry which is preliminary data.</text>
</comment>
<gene>
    <name evidence="1" type="ORF">S12H4_61620</name>
</gene>
<feature type="non-terminal residue" evidence="1">
    <location>
        <position position="110"/>
    </location>
</feature>
<dbReference type="AlphaFoldDB" id="X1UW01"/>
<feature type="non-terminal residue" evidence="1">
    <location>
        <position position="1"/>
    </location>
</feature>
<protein>
    <submittedName>
        <fullName evidence="1">Uncharacterized protein</fullName>
    </submittedName>
</protein>
<name>X1UW01_9ZZZZ</name>
<sequence>SDERKLILEQNQAKLTEEALASMSLGEAKIAQYTASVPLTWYDPTYDISGLFKGYRENTAGWNHVYTTMMTKYDIESEDRITAPVFLAVGQYDFYVPDILWDSLRDITPD</sequence>
<evidence type="ECO:0000313" key="1">
    <source>
        <dbReference type="EMBL" id="GAJ21649.1"/>
    </source>
</evidence>
<dbReference type="EMBL" id="BARW01040970">
    <property type="protein sequence ID" value="GAJ21649.1"/>
    <property type="molecule type" value="Genomic_DNA"/>
</dbReference>
<proteinExistence type="predicted"/>
<accession>X1UW01</accession>
<reference evidence="1" key="1">
    <citation type="journal article" date="2014" name="Front. Microbiol.">
        <title>High frequency of phylogenetically diverse reductive dehalogenase-homologous genes in deep subseafloor sedimentary metagenomes.</title>
        <authorList>
            <person name="Kawai M."/>
            <person name="Futagami T."/>
            <person name="Toyoda A."/>
            <person name="Takaki Y."/>
            <person name="Nishi S."/>
            <person name="Hori S."/>
            <person name="Arai W."/>
            <person name="Tsubouchi T."/>
            <person name="Morono Y."/>
            <person name="Uchiyama I."/>
            <person name="Ito T."/>
            <person name="Fujiyama A."/>
            <person name="Inagaki F."/>
            <person name="Takami H."/>
        </authorList>
    </citation>
    <scope>NUCLEOTIDE SEQUENCE</scope>
    <source>
        <strain evidence="1">Expedition CK06-06</strain>
    </source>
</reference>